<feature type="chain" id="PRO_5040982230" evidence="1">
    <location>
        <begin position="22"/>
        <end position="50"/>
    </location>
</feature>
<gene>
    <name evidence="2" type="ORF">OJ997_26945</name>
</gene>
<evidence type="ECO:0000313" key="3">
    <source>
        <dbReference type="Proteomes" id="UP001147653"/>
    </source>
</evidence>
<dbReference type="RefSeq" id="WP_270028387.1">
    <property type="nucleotide sequence ID" value="NZ_JAPDDP010000065.1"/>
</dbReference>
<evidence type="ECO:0000256" key="1">
    <source>
        <dbReference type="SAM" id="SignalP"/>
    </source>
</evidence>
<proteinExistence type="predicted"/>
<reference evidence="2" key="1">
    <citation type="submission" date="2022-10" db="EMBL/GenBank/DDBJ databases">
        <title>The WGS of Solirubrobacter phytolaccae KCTC 29190.</title>
        <authorList>
            <person name="Jiang Z."/>
        </authorList>
    </citation>
    <scope>NUCLEOTIDE SEQUENCE</scope>
    <source>
        <strain evidence="2">KCTC 29190</strain>
    </source>
</reference>
<dbReference type="Proteomes" id="UP001147653">
    <property type="component" value="Unassembled WGS sequence"/>
</dbReference>
<organism evidence="2 3">
    <name type="scientific">Solirubrobacter phytolaccae</name>
    <dbReference type="NCBI Taxonomy" id="1404360"/>
    <lineage>
        <taxon>Bacteria</taxon>
        <taxon>Bacillati</taxon>
        <taxon>Actinomycetota</taxon>
        <taxon>Thermoleophilia</taxon>
        <taxon>Solirubrobacterales</taxon>
        <taxon>Solirubrobacteraceae</taxon>
        <taxon>Solirubrobacter</taxon>
    </lineage>
</organism>
<protein>
    <submittedName>
        <fullName evidence="2">Uncharacterized protein</fullName>
    </submittedName>
</protein>
<name>A0A9X3NDA6_9ACTN</name>
<comment type="caution">
    <text evidence="2">The sequence shown here is derived from an EMBL/GenBank/DDBJ whole genome shotgun (WGS) entry which is preliminary data.</text>
</comment>
<keyword evidence="1" id="KW-0732">Signal</keyword>
<dbReference type="AlphaFoldDB" id="A0A9X3NDA6"/>
<dbReference type="EMBL" id="JAPDDP010000065">
    <property type="protein sequence ID" value="MDA0183974.1"/>
    <property type="molecule type" value="Genomic_DNA"/>
</dbReference>
<keyword evidence="3" id="KW-1185">Reference proteome</keyword>
<sequence>MSAYFVAGAVALLLGAGAASALVGAVVAIPVVGGLELWFRARHAERPDSG</sequence>
<feature type="signal peptide" evidence="1">
    <location>
        <begin position="1"/>
        <end position="21"/>
    </location>
</feature>
<evidence type="ECO:0000313" key="2">
    <source>
        <dbReference type="EMBL" id="MDA0183974.1"/>
    </source>
</evidence>
<accession>A0A9X3NDA6</accession>